<organism evidence="1 2">
    <name type="scientific">Thiothrix litoralis</name>
    <dbReference type="NCBI Taxonomy" id="2891210"/>
    <lineage>
        <taxon>Bacteria</taxon>
        <taxon>Pseudomonadati</taxon>
        <taxon>Pseudomonadota</taxon>
        <taxon>Gammaproteobacteria</taxon>
        <taxon>Thiotrichales</taxon>
        <taxon>Thiotrichaceae</taxon>
        <taxon>Thiothrix</taxon>
    </lineage>
</organism>
<name>A0ABX7WSU7_9GAMM</name>
<evidence type="ECO:0008006" key="3">
    <source>
        <dbReference type="Google" id="ProtNLM"/>
    </source>
</evidence>
<reference evidence="1 2" key="1">
    <citation type="submission" date="2021-04" db="EMBL/GenBank/DDBJ databases">
        <title>Genomics, taxonomy and metabolism of representatives of sulfur bacteria of the genus Thiothrix: Thiothrix fructosivorans QT, Thiothrix unzii A1T and three new species, Thiothrix subterranea sp. nov., Thiothrix litoralis sp. nov. and 'Candidatus Thiothrix anitrata' sp. nov.</title>
        <authorList>
            <person name="Ravin N.V."/>
            <person name="Smolyakov D."/>
            <person name="Rudenko T.S."/>
            <person name="Mardanov A.V."/>
            <person name="Beletsky A.V."/>
            <person name="Markov N.D."/>
            <person name="Fomenkov A.I."/>
            <person name="Roberts R.J."/>
            <person name="Karnachuk O.V."/>
            <person name="Novikov A."/>
            <person name="Grabovich M.Y."/>
        </authorList>
    </citation>
    <scope>NUCLEOTIDE SEQUENCE [LARGE SCALE GENOMIC DNA]</scope>
    <source>
        <strain evidence="1 2">AS</strain>
    </source>
</reference>
<sequence>MNVHQLHLPDSFYSDLQECTPCEASPHPEAIRYWPKVRMHRRRMQGMPDERLSIEISNPWPDLILRHVNIAFISTGSHSYPANGIPAVKFAPTHGIEFGDIAYSNPIGAQRGGVVRDIIMLETQPSRDGREIFAGVCFTACDKTGKAKHYGYLLFRSNLLIPKESAA</sequence>
<proteinExistence type="predicted"/>
<evidence type="ECO:0000313" key="1">
    <source>
        <dbReference type="EMBL" id="QTR46246.1"/>
    </source>
</evidence>
<dbReference type="EMBL" id="CP072801">
    <property type="protein sequence ID" value="QTR46246.1"/>
    <property type="molecule type" value="Genomic_DNA"/>
</dbReference>
<protein>
    <recommendedName>
        <fullName evidence="3">N-terminal of MaoC-like dehydratase domain-containing protein</fullName>
    </recommendedName>
</protein>
<dbReference type="RefSeq" id="WP_210222586.1">
    <property type="nucleotide sequence ID" value="NZ_CP072801.1"/>
</dbReference>
<dbReference type="Proteomes" id="UP000672039">
    <property type="component" value="Chromosome"/>
</dbReference>
<accession>A0ABX7WSU7</accession>
<keyword evidence="2" id="KW-1185">Reference proteome</keyword>
<gene>
    <name evidence="1" type="ORF">J9253_20105</name>
</gene>
<evidence type="ECO:0000313" key="2">
    <source>
        <dbReference type="Proteomes" id="UP000672039"/>
    </source>
</evidence>